<dbReference type="OrthoDB" id="2058181at2"/>
<proteinExistence type="predicted"/>
<dbReference type="RefSeq" id="WP_066088062.1">
    <property type="nucleotide sequence ID" value="NZ_LRVM01000005.1"/>
</dbReference>
<keyword evidence="3" id="KW-1185">Reference proteome</keyword>
<feature type="transmembrane region" description="Helical" evidence="1">
    <location>
        <begin position="9"/>
        <end position="27"/>
    </location>
</feature>
<keyword evidence="1" id="KW-0812">Transmembrane</keyword>
<evidence type="ECO:0000256" key="1">
    <source>
        <dbReference type="SAM" id="Phobius"/>
    </source>
</evidence>
<comment type="caution">
    <text evidence="2">The sequence shown here is derived from an EMBL/GenBank/DDBJ whole genome shotgun (WGS) entry which is preliminary data.</text>
</comment>
<accession>A0A136WE57</accession>
<feature type="transmembrane region" description="Helical" evidence="1">
    <location>
        <begin position="39"/>
        <end position="64"/>
    </location>
</feature>
<dbReference type="EMBL" id="LRVM01000005">
    <property type="protein sequence ID" value="KXL52802.1"/>
    <property type="molecule type" value="Genomic_DNA"/>
</dbReference>
<name>A0A136WE57_9FIRM</name>
<reference evidence="2 3" key="1">
    <citation type="submission" date="2016-01" db="EMBL/GenBank/DDBJ databases">
        <title>Genome sequence of Clostridium neopropionicum X4, DSM-3847.</title>
        <authorList>
            <person name="Poehlein A."/>
            <person name="Beck M.H."/>
            <person name="Bengelsdorf F.R."/>
            <person name="Daniel R."/>
            <person name="Duerre P."/>
        </authorList>
    </citation>
    <scope>NUCLEOTIDE SEQUENCE [LARGE SCALE GENOMIC DNA]</scope>
    <source>
        <strain evidence="2 3">DSM-3847</strain>
    </source>
</reference>
<keyword evidence="1" id="KW-0472">Membrane</keyword>
<dbReference type="AlphaFoldDB" id="A0A136WE57"/>
<evidence type="ECO:0000313" key="2">
    <source>
        <dbReference type="EMBL" id="KXL52802.1"/>
    </source>
</evidence>
<dbReference type="Proteomes" id="UP000070539">
    <property type="component" value="Unassembled WGS sequence"/>
</dbReference>
<organism evidence="2 3">
    <name type="scientific">Anaerotignum neopropionicum</name>
    <dbReference type="NCBI Taxonomy" id="36847"/>
    <lineage>
        <taxon>Bacteria</taxon>
        <taxon>Bacillati</taxon>
        <taxon>Bacillota</taxon>
        <taxon>Clostridia</taxon>
        <taxon>Lachnospirales</taxon>
        <taxon>Anaerotignaceae</taxon>
        <taxon>Anaerotignum</taxon>
    </lineage>
</organism>
<dbReference type="STRING" id="36847.CLNEO_18240"/>
<evidence type="ECO:0000313" key="3">
    <source>
        <dbReference type="Proteomes" id="UP000070539"/>
    </source>
</evidence>
<sequence>MIRKSLKSAIGISIGVAIGKCILPRLIFTELYNDTYPPIWKQAILSLVVGYITAFLVVLFFNWIKSLSSK</sequence>
<gene>
    <name evidence="2" type="ORF">CLNEO_18240</name>
</gene>
<keyword evidence="1" id="KW-1133">Transmembrane helix</keyword>
<protein>
    <submittedName>
        <fullName evidence="2">Uncharacterized protein</fullName>
    </submittedName>
</protein>